<keyword evidence="2" id="KW-1185">Reference proteome</keyword>
<dbReference type="PANTHER" id="PTHR20883">
    <property type="entry name" value="PHYTANOYL-COA DIOXYGENASE DOMAIN CONTAINING 1"/>
    <property type="match status" value="1"/>
</dbReference>
<dbReference type="Gene3D" id="2.60.120.620">
    <property type="entry name" value="q2cbj1_9rhob like domain"/>
    <property type="match status" value="1"/>
</dbReference>
<dbReference type="InterPro" id="IPR008775">
    <property type="entry name" value="Phytyl_CoA_dOase-like"/>
</dbReference>
<dbReference type="Pfam" id="PF05721">
    <property type="entry name" value="PhyH"/>
    <property type="match status" value="1"/>
</dbReference>
<sequence>MSEERTPEDACHTLRYEILNMRPDEPPREVEVHASADEIRQLVDQGYLVRERAFAGEQLEALRDALDRLEAKERHIVGHGEGLNTKSNFGGLFLRYLMDKDETFLQLLKFHPFLSIARAVMGPQLQMGMSARISYPGPENQETIWHQHLRYIPKPKPPWLLRPHCLDVLVYLDDVTDANGPLCVVPGSHERIQEEPPVEYYGDLPGQLVLRPSAGSAVMLHANLWHRARPTTEAGTKRRLLIISYYPTWLKRGYYGVQPENGLTKPLEQSGDEETLELLGKSGYM</sequence>
<reference evidence="1 2" key="1">
    <citation type="submission" date="2019-03" db="EMBL/GenBank/DDBJ databases">
        <title>This is whole genome sequence of Paenibacillus sp MS74 strain.</title>
        <authorList>
            <person name="Trinh H.N."/>
        </authorList>
    </citation>
    <scope>NUCLEOTIDE SEQUENCE [LARGE SCALE GENOMIC DNA]</scope>
    <source>
        <strain evidence="1 2">MS74</strain>
    </source>
</reference>
<dbReference type="AlphaFoldDB" id="A0A4R5KJ70"/>
<accession>A0A4R5KJ70</accession>
<comment type="caution">
    <text evidence="1">The sequence shown here is derived from an EMBL/GenBank/DDBJ whole genome shotgun (WGS) entry which is preliminary data.</text>
</comment>
<proteinExistence type="predicted"/>
<evidence type="ECO:0000313" key="1">
    <source>
        <dbReference type="EMBL" id="TDF94835.1"/>
    </source>
</evidence>
<protein>
    <recommendedName>
        <fullName evidence="3">Phytanoyl-CoA dioxygenase family protein</fullName>
    </recommendedName>
</protein>
<evidence type="ECO:0008006" key="3">
    <source>
        <dbReference type="Google" id="ProtNLM"/>
    </source>
</evidence>
<name>A0A4R5KJ70_9BACL</name>
<dbReference type="GO" id="GO:0016706">
    <property type="term" value="F:2-oxoglutarate-dependent dioxygenase activity"/>
    <property type="evidence" value="ECO:0007669"/>
    <property type="project" value="UniProtKB-ARBA"/>
</dbReference>
<dbReference type="Proteomes" id="UP000295636">
    <property type="component" value="Unassembled WGS sequence"/>
</dbReference>
<dbReference type="OrthoDB" id="9791262at2"/>
<gene>
    <name evidence="1" type="ORF">E1757_23065</name>
</gene>
<dbReference type="PANTHER" id="PTHR20883:SF48">
    <property type="entry name" value="ECTOINE DIOXYGENASE"/>
    <property type="match status" value="1"/>
</dbReference>
<dbReference type="EMBL" id="SMRT01000012">
    <property type="protein sequence ID" value="TDF94835.1"/>
    <property type="molecule type" value="Genomic_DNA"/>
</dbReference>
<dbReference type="RefSeq" id="WP_133232525.1">
    <property type="nucleotide sequence ID" value="NZ_SMRT01000012.1"/>
</dbReference>
<dbReference type="SUPFAM" id="SSF51197">
    <property type="entry name" value="Clavaminate synthase-like"/>
    <property type="match status" value="1"/>
</dbReference>
<organism evidence="1 2">
    <name type="scientific">Paenibacillus piri</name>
    <dbReference type="NCBI Taxonomy" id="2547395"/>
    <lineage>
        <taxon>Bacteria</taxon>
        <taxon>Bacillati</taxon>
        <taxon>Bacillota</taxon>
        <taxon>Bacilli</taxon>
        <taxon>Bacillales</taxon>
        <taxon>Paenibacillaceae</taxon>
        <taxon>Paenibacillus</taxon>
    </lineage>
</organism>
<dbReference type="GO" id="GO:0005506">
    <property type="term" value="F:iron ion binding"/>
    <property type="evidence" value="ECO:0007669"/>
    <property type="project" value="UniProtKB-ARBA"/>
</dbReference>
<evidence type="ECO:0000313" key="2">
    <source>
        <dbReference type="Proteomes" id="UP000295636"/>
    </source>
</evidence>